<protein>
    <recommendedName>
        <fullName evidence="4">Transporter family-2 protein</fullName>
    </recommendedName>
</protein>
<dbReference type="Proteomes" id="UP000465601">
    <property type="component" value="Unassembled WGS sequence"/>
</dbReference>
<sequence>MSKNFNGLLILLLFMGLMNSGIVLINGMLAQYTNLYLAGLMVHIIGLIPAFILYLIFDRSKFNLWKSTFLEDKKLFIGGFIGSLILIISAFSMGTVGVFITSISMVAGQFLLSVIVDTKGLFGFKRVTLGYRKISGIIIIILGIILISI</sequence>
<feature type="transmembrane region" description="Helical" evidence="1">
    <location>
        <begin position="99"/>
        <end position="118"/>
    </location>
</feature>
<keyword evidence="1" id="KW-1133">Transmembrane helix</keyword>
<gene>
    <name evidence="2" type="ORF">F8153_09565</name>
</gene>
<accession>A0A833M989</accession>
<keyword evidence="1" id="KW-0472">Membrane</keyword>
<feature type="transmembrane region" description="Helical" evidence="1">
    <location>
        <begin position="7"/>
        <end position="29"/>
    </location>
</feature>
<dbReference type="RefSeq" id="WP_151866134.1">
    <property type="nucleotide sequence ID" value="NZ_WBZB01000034.1"/>
</dbReference>
<feature type="transmembrane region" description="Helical" evidence="1">
    <location>
        <begin position="130"/>
        <end position="148"/>
    </location>
</feature>
<evidence type="ECO:0008006" key="4">
    <source>
        <dbReference type="Google" id="ProtNLM"/>
    </source>
</evidence>
<feature type="transmembrane region" description="Helical" evidence="1">
    <location>
        <begin position="75"/>
        <end position="93"/>
    </location>
</feature>
<evidence type="ECO:0000313" key="2">
    <source>
        <dbReference type="EMBL" id="KAB3529245.1"/>
    </source>
</evidence>
<name>A0A833M989_9FIRM</name>
<dbReference type="Pfam" id="PF04657">
    <property type="entry name" value="DMT_YdcZ"/>
    <property type="match status" value="1"/>
</dbReference>
<comment type="caution">
    <text evidence="2">The sequence shown here is derived from an EMBL/GenBank/DDBJ whole genome shotgun (WGS) entry which is preliminary data.</text>
</comment>
<organism evidence="2 3">
    <name type="scientific">Alkaliphilus serpentinus</name>
    <dbReference type="NCBI Taxonomy" id="1482731"/>
    <lineage>
        <taxon>Bacteria</taxon>
        <taxon>Bacillati</taxon>
        <taxon>Bacillota</taxon>
        <taxon>Clostridia</taxon>
        <taxon>Peptostreptococcales</taxon>
        <taxon>Natronincolaceae</taxon>
        <taxon>Alkaliphilus</taxon>
    </lineage>
</organism>
<dbReference type="PANTHER" id="PTHR34821">
    <property type="entry name" value="INNER MEMBRANE PROTEIN YDCZ"/>
    <property type="match status" value="1"/>
</dbReference>
<dbReference type="PANTHER" id="PTHR34821:SF2">
    <property type="entry name" value="INNER MEMBRANE PROTEIN YDCZ"/>
    <property type="match status" value="1"/>
</dbReference>
<keyword evidence="1" id="KW-0812">Transmembrane</keyword>
<proteinExistence type="predicted"/>
<dbReference type="EMBL" id="WBZB01000034">
    <property type="protein sequence ID" value="KAB3529245.1"/>
    <property type="molecule type" value="Genomic_DNA"/>
</dbReference>
<reference evidence="2 3" key="1">
    <citation type="submission" date="2019-10" db="EMBL/GenBank/DDBJ databases">
        <title>Alkaliphilus serpentinus sp. nov. and Alkaliphilus pronyensis sp. nov., two novel anaerobic alkaliphilic species isolated from the serpentinized-hosted hydrothermal field of the Prony Bay (New Caledonia).</title>
        <authorList>
            <person name="Postec A."/>
        </authorList>
    </citation>
    <scope>NUCLEOTIDE SEQUENCE [LARGE SCALE GENOMIC DNA]</scope>
    <source>
        <strain evidence="2 3">LacT</strain>
    </source>
</reference>
<evidence type="ECO:0000313" key="3">
    <source>
        <dbReference type="Proteomes" id="UP000465601"/>
    </source>
</evidence>
<feature type="transmembrane region" description="Helical" evidence="1">
    <location>
        <begin position="35"/>
        <end position="55"/>
    </location>
</feature>
<dbReference type="InterPro" id="IPR006750">
    <property type="entry name" value="YdcZ"/>
</dbReference>
<dbReference type="GO" id="GO:0005886">
    <property type="term" value="C:plasma membrane"/>
    <property type="evidence" value="ECO:0007669"/>
    <property type="project" value="TreeGrafter"/>
</dbReference>
<keyword evidence="3" id="KW-1185">Reference proteome</keyword>
<dbReference type="AlphaFoldDB" id="A0A833M989"/>
<dbReference type="OrthoDB" id="1955089at2"/>
<evidence type="ECO:0000256" key="1">
    <source>
        <dbReference type="SAM" id="Phobius"/>
    </source>
</evidence>